<dbReference type="EMBL" id="LGRX02025097">
    <property type="protein sequence ID" value="KAK3252918.1"/>
    <property type="molecule type" value="Genomic_DNA"/>
</dbReference>
<organism evidence="2 3">
    <name type="scientific">Cymbomonas tetramitiformis</name>
    <dbReference type="NCBI Taxonomy" id="36881"/>
    <lineage>
        <taxon>Eukaryota</taxon>
        <taxon>Viridiplantae</taxon>
        <taxon>Chlorophyta</taxon>
        <taxon>Pyramimonadophyceae</taxon>
        <taxon>Pyramimonadales</taxon>
        <taxon>Pyramimonadaceae</taxon>
        <taxon>Cymbomonas</taxon>
    </lineage>
</organism>
<evidence type="ECO:0000313" key="3">
    <source>
        <dbReference type="Proteomes" id="UP001190700"/>
    </source>
</evidence>
<dbReference type="AlphaFoldDB" id="A0AAE0CEJ8"/>
<accession>A0AAE0CEJ8</accession>
<feature type="region of interest" description="Disordered" evidence="1">
    <location>
        <begin position="1"/>
        <end position="38"/>
    </location>
</feature>
<sequence>MTFRPQVPVSPGPDDALPADVPFPGVDTPSTDEEEADPPTLAMIAGYESEEDWPAFRDGPVWTPLAAAADPAPDNST</sequence>
<gene>
    <name evidence="2" type="ORF">CYMTET_37800</name>
</gene>
<dbReference type="Proteomes" id="UP001190700">
    <property type="component" value="Unassembled WGS sequence"/>
</dbReference>
<evidence type="ECO:0000313" key="2">
    <source>
        <dbReference type="EMBL" id="KAK3252918.1"/>
    </source>
</evidence>
<proteinExistence type="predicted"/>
<reference evidence="2 3" key="1">
    <citation type="journal article" date="2015" name="Genome Biol. Evol.">
        <title>Comparative Genomics of a Bacterivorous Green Alga Reveals Evolutionary Causalities and Consequences of Phago-Mixotrophic Mode of Nutrition.</title>
        <authorList>
            <person name="Burns J.A."/>
            <person name="Paasch A."/>
            <person name="Narechania A."/>
            <person name="Kim E."/>
        </authorList>
    </citation>
    <scope>NUCLEOTIDE SEQUENCE [LARGE SCALE GENOMIC DNA]</scope>
    <source>
        <strain evidence="2 3">PLY_AMNH</strain>
    </source>
</reference>
<protein>
    <submittedName>
        <fullName evidence="2">Uncharacterized protein</fullName>
    </submittedName>
</protein>
<keyword evidence="3" id="KW-1185">Reference proteome</keyword>
<comment type="caution">
    <text evidence="2">The sequence shown here is derived from an EMBL/GenBank/DDBJ whole genome shotgun (WGS) entry which is preliminary data.</text>
</comment>
<name>A0AAE0CEJ8_9CHLO</name>
<evidence type="ECO:0000256" key="1">
    <source>
        <dbReference type="SAM" id="MobiDB-lite"/>
    </source>
</evidence>